<evidence type="ECO:0000313" key="10">
    <source>
        <dbReference type="EMBL" id="KGF46630.1"/>
    </source>
</evidence>
<dbReference type="EMBL" id="JRNT01000032">
    <property type="protein sequence ID" value="KGF46630.1"/>
    <property type="molecule type" value="Genomic_DNA"/>
</dbReference>
<keyword evidence="7" id="KW-0012">Acyltransferase</keyword>
<dbReference type="Gene3D" id="3.40.50.10950">
    <property type="match status" value="1"/>
</dbReference>
<dbReference type="Proteomes" id="UP000029628">
    <property type="component" value="Unassembled WGS sequence"/>
</dbReference>
<evidence type="ECO:0000256" key="6">
    <source>
        <dbReference type="ARBA" id="ARBA00022679"/>
    </source>
</evidence>
<dbReference type="SUPFAM" id="SSF53659">
    <property type="entry name" value="Isocitrate/Isopropylmalate dehydrogenase-like"/>
    <property type="match status" value="1"/>
</dbReference>
<dbReference type="InterPro" id="IPR042112">
    <property type="entry name" value="P_AcTrfase_dom2"/>
</dbReference>
<comment type="similarity">
    <text evidence="3">Belongs to the phosphate acetyltransferase and butyryltransferase family.</text>
</comment>
<dbReference type="PIRSF" id="PIRSF000428">
    <property type="entry name" value="P_Ac_trans"/>
    <property type="match status" value="1"/>
</dbReference>
<dbReference type="GO" id="GO:0008959">
    <property type="term" value="F:phosphate acetyltransferase activity"/>
    <property type="evidence" value="ECO:0007669"/>
    <property type="project" value="UniProtKB-EC"/>
</dbReference>
<evidence type="ECO:0000256" key="4">
    <source>
        <dbReference type="ARBA" id="ARBA00012707"/>
    </source>
</evidence>
<dbReference type="NCBIfam" id="NF007233">
    <property type="entry name" value="PRK09653.1"/>
    <property type="match status" value="1"/>
</dbReference>
<comment type="catalytic activity">
    <reaction evidence="1">
        <text>acetyl-CoA + phosphate = acetyl phosphate + CoA</text>
        <dbReference type="Rhea" id="RHEA:19521"/>
        <dbReference type="ChEBI" id="CHEBI:22191"/>
        <dbReference type="ChEBI" id="CHEBI:43474"/>
        <dbReference type="ChEBI" id="CHEBI:57287"/>
        <dbReference type="ChEBI" id="CHEBI:57288"/>
        <dbReference type="EC" id="2.3.1.8"/>
    </reaction>
</comment>
<evidence type="ECO:0000256" key="3">
    <source>
        <dbReference type="ARBA" id="ARBA00005656"/>
    </source>
</evidence>
<dbReference type="AlphaFoldDB" id="A0A096AIE7"/>
<dbReference type="InterPro" id="IPR004614">
    <property type="entry name" value="P_AcTrfase"/>
</dbReference>
<dbReference type="InterPro" id="IPR002505">
    <property type="entry name" value="PTA_PTB"/>
</dbReference>
<dbReference type="eggNOG" id="COG0280">
    <property type="taxonomic scope" value="Bacteria"/>
</dbReference>
<sequence length="332" mass="35052">MSLIQDIKDQVKPLGKKIVLPEFTDARVLQATEMILKEGFCTPVLVGDEAKVQAAAKAEGVNIDGAVIINPATYARFDEAVDVFTKRRAKKGMTPEKATEILKKDCLFFGAMLVNIGEVDAMVAGSASPTANVLRAALQCVGTAPGLKTVSSAMFVFTDKKQYGDDGMLVFSDCGVIPNPSSEQLADIACSTVEKARRVVGMSDPRVSFLSFSTKGSASSPEVDKVVAAVDDLKGRNVDFKFDGELQLDASIEPSVAERKAPGSTVAGYANILIFPDLQAANIGYKLVQRFAGATALGPLIQGLAAPIHDLSRGCFASDIVDVCAIAAKEAK</sequence>
<dbReference type="InterPro" id="IPR042113">
    <property type="entry name" value="P_AcTrfase_dom1"/>
</dbReference>
<comment type="pathway">
    <text evidence="2">Metabolic intermediate biosynthesis; acetyl-CoA biosynthesis; acetyl-CoA from acetate: step 2/2.</text>
</comment>
<evidence type="ECO:0000256" key="5">
    <source>
        <dbReference type="ARBA" id="ARBA00021528"/>
    </source>
</evidence>
<dbReference type="InterPro" id="IPR012147">
    <property type="entry name" value="P_Ac_Bu_trans"/>
</dbReference>
<name>A0A096AIE7_9FIRM</name>
<reference evidence="10 11" key="1">
    <citation type="submission" date="2014-07" db="EMBL/GenBank/DDBJ databases">
        <authorList>
            <person name="McCorrison J."/>
            <person name="Sanka R."/>
            <person name="Torralba M."/>
            <person name="Gillis M."/>
            <person name="Haft D.H."/>
            <person name="Methe B."/>
            <person name="Sutton G."/>
            <person name="Nelson K.E."/>
        </authorList>
    </citation>
    <scope>NUCLEOTIDE SEQUENCE [LARGE SCALE GENOMIC DNA]</scope>
    <source>
        <strain evidence="10 11">DNF00314</strain>
    </source>
</reference>
<evidence type="ECO:0000256" key="2">
    <source>
        <dbReference type="ARBA" id="ARBA00004989"/>
    </source>
</evidence>
<gene>
    <name evidence="10" type="ORF">HMPREF0872_07550</name>
</gene>
<evidence type="ECO:0000256" key="1">
    <source>
        <dbReference type="ARBA" id="ARBA00000705"/>
    </source>
</evidence>
<feature type="domain" description="Phosphate acetyl/butaryl transferase" evidence="9">
    <location>
        <begin position="3"/>
        <end position="328"/>
    </location>
</feature>
<evidence type="ECO:0000313" key="11">
    <source>
        <dbReference type="Proteomes" id="UP000029628"/>
    </source>
</evidence>
<dbReference type="PANTHER" id="PTHR43356">
    <property type="entry name" value="PHOSPHATE ACETYLTRANSFERASE"/>
    <property type="match status" value="1"/>
</dbReference>
<dbReference type="NCBIfam" id="TIGR00651">
    <property type="entry name" value="pta"/>
    <property type="match status" value="1"/>
</dbReference>
<comment type="caution">
    <text evidence="10">The sequence shown here is derived from an EMBL/GenBank/DDBJ whole genome shotgun (WGS) entry which is preliminary data.</text>
</comment>
<keyword evidence="6" id="KW-0808">Transferase</keyword>
<dbReference type="Gene3D" id="3.40.50.10750">
    <property type="entry name" value="Isocitrate/Isopropylmalate dehydrogenase-like"/>
    <property type="match status" value="1"/>
</dbReference>
<evidence type="ECO:0000259" key="9">
    <source>
        <dbReference type="Pfam" id="PF01515"/>
    </source>
</evidence>
<evidence type="ECO:0000256" key="8">
    <source>
        <dbReference type="ARBA" id="ARBA00031108"/>
    </source>
</evidence>
<evidence type="ECO:0000256" key="7">
    <source>
        <dbReference type="ARBA" id="ARBA00023315"/>
    </source>
</evidence>
<accession>A0A096AIE7</accession>
<dbReference type="EC" id="2.3.1.8" evidence="4"/>
<dbReference type="InterPro" id="IPR050500">
    <property type="entry name" value="Phos_Acetyltrans/Butyryltrans"/>
</dbReference>
<dbReference type="PANTHER" id="PTHR43356:SF3">
    <property type="entry name" value="PHOSPHATE ACETYLTRANSFERASE"/>
    <property type="match status" value="1"/>
</dbReference>
<dbReference type="RefSeq" id="WP_038153037.1">
    <property type="nucleotide sequence ID" value="NZ_JRNT01000032.1"/>
</dbReference>
<protein>
    <recommendedName>
        <fullName evidence="5">Phosphate acetyltransferase</fullName>
        <ecNumber evidence="4">2.3.1.8</ecNumber>
    </recommendedName>
    <alternativeName>
        <fullName evidence="8">Phosphotransacetylase</fullName>
    </alternativeName>
</protein>
<keyword evidence="11" id="KW-1185">Reference proteome</keyword>
<organism evidence="10 11">
    <name type="scientific">Veillonella montpellierensis DNF00314</name>
    <dbReference type="NCBI Taxonomy" id="1401067"/>
    <lineage>
        <taxon>Bacteria</taxon>
        <taxon>Bacillati</taxon>
        <taxon>Bacillota</taxon>
        <taxon>Negativicutes</taxon>
        <taxon>Veillonellales</taxon>
        <taxon>Veillonellaceae</taxon>
        <taxon>Veillonella</taxon>
    </lineage>
</organism>
<dbReference type="Pfam" id="PF01515">
    <property type="entry name" value="PTA_PTB"/>
    <property type="match status" value="1"/>
</dbReference>
<proteinExistence type="inferred from homology"/>